<sequence>MAILHATMRKGVRNLHVFFGHPPFDEVAAQRKGFTIMKPE</sequence>
<name>A0A168M0K8_9SPHN</name>
<reference evidence="1 2" key="1">
    <citation type="journal article" date="2015" name="Int. J. Syst. Evol. Microbiol.">
        <title>Erythrobacter atlanticus sp. nov., a bacterium from ocean sediment able to degrade polycyclic aromatic hydrocarbons.</title>
        <authorList>
            <person name="Zhuang L."/>
            <person name="Liu Y."/>
            <person name="Wang L."/>
            <person name="Wang W."/>
            <person name="Shao Z."/>
        </authorList>
    </citation>
    <scope>NUCLEOTIDE SEQUENCE [LARGE SCALE GENOMIC DNA]</scope>
    <source>
        <strain evidence="2">s21-N3</strain>
    </source>
</reference>
<dbReference type="KEGG" id="ery:CP97_14671"/>
<dbReference type="STRING" id="1648404.CP97_14671"/>
<proteinExistence type="predicted"/>
<evidence type="ECO:0000313" key="2">
    <source>
        <dbReference type="Proteomes" id="UP000059113"/>
    </source>
</evidence>
<reference evidence="2" key="2">
    <citation type="submission" date="2015-04" db="EMBL/GenBank/DDBJ databases">
        <title>The complete genome sequence of Erythrobacter sp. s21-N3.</title>
        <authorList>
            <person name="Zhuang L."/>
            <person name="Liu Y."/>
            <person name="Shao Z."/>
        </authorList>
    </citation>
    <scope>NUCLEOTIDE SEQUENCE [LARGE SCALE GENOMIC DNA]</scope>
    <source>
        <strain evidence="2">s21-N3</strain>
    </source>
</reference>
<gene>
    <name evidence="1" type="ORF">CP97_14671</name>
</gene>
<dbReference type="AlphaFoldDB" id="A0A168M0K8"/>
<dbReference type="Proteomes" id="UP000059113">
    <property type="component" value="Chromosome"/>
</dbReference>
<keyword evidence="2" id="KW-1185">Reference proteome</keyword>
<dbReference type="EMBL" id="CP011310">
    <property type="protein sequence ID" value="ANC50357.1"/>
    <property type="molecule type" value="Genomic_DNA"/>
</dbReference>
<protein>
    <submittedName>
        <fullName evidence="1">Uncharacterized protein</fullName>
    </submittedName>
</protein>
<accession>A0A168M0K8</accession>
<evidence type="ECO:0000313" key="1">
    <source>
        <dbReference type="EMBL" id="ANC50357.1"/>
    </source>
</evidence>
<organism evidence="1 2">
    <name type="scientific">Aurantiacibacter atlanticus</name>
    <dbReference type="NCBI Taxonomy" id="1648404"/>
    <lineage>
        <taxon>Bacteria</taxon>
        <taxon>Pseudomonadati</taxon>
        <taxon>Pseudomonadota</taxon>
        <taxon>Alphaproteobacteria</taxon>
        <taxon>Sphingomonadales</taxon>
        <taxon>Erythrobacteraceae</taxon>
        <taxon>Aurantiacibacter</taxon>
    </lineage>
</organism>